<dbReference type="EMBL" id="JANEYF010003804">
    <property type="protein sequence ID" value="KAJ8933875.1"/>
    <property type="molecule type" value="Genomic_DNA"/>
</dbReference>
<dbReference type="Pfam" id="PF00053">
    <property type="entry name" value="EGF_laminin"/>
    <property type="match status" value="1"/>
</dbReference>
<dbReference type="InterPro" id="IPR002049">
    <property type="entry name" value="LE_dom"/>
</dbReference>
<gene>
    <name evidence="5" type="ORF">NQ314_013728</name>
</gene>
<dbReference type="InterPro" id="IPR050440">
    <property type="entry name" value="Laminin/Netrin_ECM"/>
</dbReference>
<sequence length="95" mass="10438">MKKLINVALDEASDNSEYYGNALNIPFAVSVEQCHCPPNYRGLSCEECAPGYYRIQSGPHGGYCVPCECNGHSTDCDVNTGVCLVRIMIIKIYLT</sequence>
<evidence type="ECO:0000259" key="3">
    <source>
        <dbReference type="PROSITE" id="PS00022"/>
    </source>
</evidence>
<dbReference type="Gene3D" id="2.170.300.10">
    <property type="entry name" value="Tie2 ligand-binding domain superfamily"/>
    <property type="match status" value="1"/>
</dbReference>
<dbReference type="AlphaFoldDB" id="A0AAV8X540"/>
<protein>
    <submittedName>
        <fullName evidence="5">Uncharacterized protein</fullName>
    </submittedName>
</protein>
<evidence type="ECO:0000313" key="6">
    <source>
        <dbReference type="Proteomes" id="UP001162156"/>
    </source>
</evidence>
<name>A0AAV8X540_9CUCU</name>
<dbReference type="GO" id="GO:0005201">
    <property type="term" value="F:extracellular matrix structural constituent"/>
    <property type="evidence" value="ECO:0007669"/>
    <property type="project" value="TreeGrafter"/>
</dbReference>
<comment type="caution">
    <text evidence="5">The sequence shown here is derived from an EMBL/GenBank/DDBJ whole genome shotgun (WGS) entry which is preliminary data.</text>
</comment>
<feature type="domain" description="EGF-like" evidence="3">
    <location>
        <begin position="34"/>
        <end position="45"/>
    </location>
</feature>
<evidence type="ECO:0000313" key="5">
    <source>
        <dbReference type="EMBL" id="KAJ8933875.1"/>
    </source>
</evidence>
<dbReference type="PROSITE" id="PS00022">
    <property type="entry name" value="EGF_1"/>
    <property type="match status" value="1"/>
</dbReference>
<dbReference type="GO" id="GO:0007411">
    <property type="term" value="P:axon guidance"/>
    <property type="evidence" value="ECO:0007669"/>
    <property type="project" value="TreeGrafter"/>
</dbReference>
<keyword evidence="1" id="KW-1015">Disulfide bond</keyword>
<dbReference type="PROSITE" id="PS01248">
    <property type="entry name" value="EGF_LAM_1"/>
    <property type="match status" value="1"/>
</dbReference>
<proteinExistence type="predicted"/>
<reference evidence="5" key="1">
    <citation type="journal article" date="2023" name="Insect Mol. Biol.">
        <title>Genome sequencing provides insights into the evolution of gene families encoding plant cell wall-degrading enzymes in longhorned beetles.</title>
        <authorList>
            <person name="Shin N.R."/>
            <person name="Okamura Y."/>
            <person name="Kirsch R."/>
            <person name="Pauchet Y."/>
        </authorList>
    </citation>
    <scope>NUCLEOTIDE SEQUENCE</scope>
    <source>
        <strain evidence="5">RBIC_L_NR</strain>
    </source>
</reference>
<keyword evidence="2" id="KW-0424">Laminin EGF-like domain</keyword>
<dbReference type="PANTHER" id="PTHR10574">
    <property type="entry name" value="NETRIN/LAMININ-RELATED"/>
    <property type="match status" value="1"/>
</dbReference>
<dbReference type="PANTHER" id="PTHR10574:SF406">
    <property type="entry name" value="LAMININ SUBUNIT ALPHA 5"/>
    <property type="match status" value="1"/>
</dbReference>
<evidence type="ECO:0000259" key="4">
    <source>
        <dbReference type="PROSITE" id="PS01248"/>
    </source>
</evidence>
<feature type="domain" description="Laminin EGF-like" evidence="4">
    <location>
        <begin position="34"/>
        <end position="69"/>
    </location>
</feature>
<dbReference type="InterPro" id="IPR000742">
    <property type="entry name" value="EGF"/>
</dbReference>
<dbReference type="Proteomes" id="UP001162156">
    <property type="component" value="Unassembled WGS sequence"/>
</dbReference>
<dbReference type="SUPFAM" id="SSF57196">
    <property type="entry name" value="EGF/Laminin"/>
    <property type="match status" value="1"/>
</dbReference>
<dbReference type="GO" id="GO:0009888">
    <property type="term" value="P:tissue development"/>
    <property type="evidence" value="ECO:0007669"/>
    <property type="project" value="TreeGrafter"/>
</dbReference>
<accession>A0AAV8X540</accession>
<dbReference type="CDD" id="cd00055">
    <property type="entry name" value="EGF_Lam"/>
    <property type="match status" value="1"/>
</dbReference>
<dbReference type="GO" id="GO:0005604">
    <property type="term" value="C:basement membrane"/>
    <property type="evidence" value="ECO:0007669"/>
    <property type="project" value="TreeGrafter"/>
</dbReference>
<organism evidence="5 6">
    <name type="scientific">Rhamnusium bicolor</name>
    <dbReference type="NCBI Taxonomy" id="1586634"/>
    <lineage>
        <taxon>Eukaryota</taxon>
        <taxon>Metazoa</taxon>
        <taxon>Ecdysozoa</taxon>
        <taxon>Arthropoda</taxon>
        <taxon>Hexapoda</taxon>
        <taxon>Insecta</taxon>
        <taxon>Pterygota</taxon>
        <taxon>Neoptera</taxon>
        <taxon>Endopterygota</taxon>
        <taxon>Coleoptera</taxon>
        <taxon>Polyphaga</taxon>
        <taxon>Cucujiformia</taxon>
        <taxon>Chrysomeloidea</taxon>
        <taxon>Cerambycidae</taxon>
        <taxon>Lepturinae</taxon>
        <taxon>Rhagiini</taxon>
        <taxon>Rhamnusium</taxon>
    </lineage>
</organism>
<dbReference type="GO" id="GO:0009887">
    <property type="term" value="P:animal organ morphogenesis"/>
    <property type="evidence" value="ECO:0007669"/>
    <property type="project" value="TreeGrafter"/>
</dbReference>
<evidence type="ECO:0000256" key="1">
    <source>
        <dbReference type="ARBA" id="ARBA00023157"/>
    </source>
</evidence>
<keyword evidence="6" id="KW-1185">Reference proteome</keyword>
<evidence type="ECO:0000256" key="2">
    <source>
        <dbReference type="ARBA" id="ARBA00023292"/>
    </source>
</evidence>
<dbReference type="FunFam" id="2.10.25.10:FF:000454">
    <property type="entry name" value="Laminin subunit alpha 1"/>
    <property type="match status" value="1"/>
</dbReference>